<feature type="chain" id="PRO_5040360004" evidence="1">
    <location>
        <begin position="17"/>
        <end position="189"/>
    </location>
</feature>
<reference evidence="2" key="1">
    <citation type="submission" date="2021-02" db="EMBL/GenBank/DDBJ databases">
        <authorList>
            <person name="Nieuwenhuis M."/>
            <person name="Van De Peppel L.J.J."/>
        </authorList>
    </citation>
    <scope>NUCLEOTIDE SEQUENCE</scope>
    <source>
        <strain evidence="2">D49</strain>
    </source>
</reference>
<evidence type="ECO:0000313" key="3">
    <source>
        <dbReference type="Proteomes" id="UP000717328"/>
    </source>
</evidence>
<accession>A0A9P7GJC6</accession>
<keyword evidence="3" id="KW-1185">Reference proteome</keyword>
<evidence type="ECO:0000313" key="2">
    <source>
        <dbReference type="EMBL" id="KAG5651081.1"/>
    </source>
</evidence>
<comment type="caution">
    <text evidence="2">The sequence shown here is derived from an EMBL/GenBank/DDBJ whole genome shotgun (WGS) entry which is preliminary data.</text>
</comment>
<protein>
    <submittedName>
        <fullName evidence="2">Uncharacterized protein</fullName>
    </submittedName>
</protein>
<gene>
    <name evidence="2" type="ORF">H0H81_009969</name>
</gene>
<dbReference type="EMBL" id="JABCKI010000302">
    <property type="protein sequence ID" value="KAG5651081.1"/>
    <property type="molecule type" value="Genomic_DNA"/>
</dbReference>
<organism evidence="2 3">
    <name type="scientific">Sphagnurus paluster</name>
    <dbReference type="NCBI Taxonomy" id="117069"/>
    <lineage>
        <taxon>Eukaryota</taxon>
        <taxon>Fungi</taxon>
        <taxon>Dikarya</taxon>
        <taxon>Basidiomycota</taxon>
        <taxon>Agaricomycotina</taxon>
        <taxon>Agaricomycetes</taxon>
        <taxon>Agaricomycetidae</taxon>
        <taxon>Agaricales</taxon>
        <taxon>Tricholomatineae</taxon>
        <taxon>Lyophyllaceae</taxon>
        <taxon>Sphagnurus</taxon>
    </lineage>
</organism>
<feature type="signal peptide" evidence="1">
    <location>
        <begin position="1"/>
        <end position="16"/>
    </location>
</feature>
<dbReference type="OrthoDB" id="2735305at2759"/>
<name>A0A9P7GJC6_9AGAR</name>
<dbReference type="AlphaFoldDB" id="A0A9P7GJC6"/>
<evidence type="ECO:0000256" key="1">
    <source>
        <dbReference type="SAM" id="SignalP"/>
    </source>
</evidence>
<dbReference type="Proteomes" id="UP000717328">
    <property type="component" value="Unassembled WGS sequence"/>
</dbReference>
<sequence length="189" mass="20004">MLAVTLLTLLPLLAQAIPTQQSGANDGMMLHRREDPPTDQDLLLSCPGAAGSPNIRRADQCTLINIVDNPDEIVWKNLGNAQQNCGGSTTSTEVTLGGSTSFSSTTTVNANFGFSFEGLSIGGGASTSETKTESSTQSVKYSIPPGSQAVYTAGYNHKSQTGNVQVNFGKRVAEHYIVRTPGLLQSQRR</sequence>
<reference evidence="2" key="2">
    <citation type="submission" date="2021-10" db="EMBL/GenBank/DDBJ databases">
        <title>Phylogenomics reveals ancestral predisposition of the termite-cultivated fungus Termitomyces towards a domesticated lifestyle.</title>
        <authorList>
            <person name="Auxier B."/>
            <person name="Grum-Grzhimaylo A."/>
            <person name="Cardenas M.E."/>
            <person name="Lodge J.D."/>
            <person name="Laessoe T."/>
            <person name="Pedersen O."/>
            <person name="Smith M.E."/>
            <person name="Kuyper T.W."/>
            <person name="Franco-Molano E.A."/>
            <person name="Baroni T.J."/>
            <person name="Aanen D.K."/>
        </authorList>
    </citation>
    <scope>NUCLEOTIDE SEQUENCE</scope>
    <source>
        <strain evidence="2">D49</strain>
    </source>
</reference>
<proteinExistence type="predicted"/>
<keyword evidence="1" id="KW-0732">Signal</keyword>
<dbReference type="SUPFAM" id="SSF56973">
    <property type="entry name" value="Aerolisin/ETX pore-forming domain"/>
    <property type="match status" value="1"/>
</dbReference>